<reference evidence="3 4" key="1">
    <citation type="submission" date="2021-01" db="EMBL/GenBank/DDBJ databases">
        <title>Whole genome shotgun sequence of Actinoplanes couchii NBRC 106145.</title>
        <authorList>
            <person name="Komaki H."/>
            <person name="Tamura T."/>
        </authorList>
    </citation>
    <scope>NUCLEOTIDE SEQUENCE [LARGE SCALE GENOMIC DNA]</scope>
    <source>
        <strain evidence="3 4">NBRC 106145</strain>
    </source>
</reference>
<protein>
    <recommendedName>
        <fullName evidence="5">ABC transporter substrate-binding protein</fullName>
    </recommendedName>
</protein>
<evidence type="ECO:0000313" key="4">
    <source>
        <dbReference type="Proteomes" id="UP000612282"/>
    </source>
</evidence>
<sequence length="209" mass="20725">MRLQRIVTSALAATLALTVTAASGGAAQASPTAHAPAPAAAPAAPTLESEAGSLTSTVSGSFTDALGAPGTVTGTFSPTEFTEDNGKIVAVGTLTSTLTDSLGVDLGTVEKTVSLPVQLPETAAASKAAADALVACDVLNLVLGPLHLDLLGLVVDLNRVVLDVVAQSGAGNLLGNLLCAITNLLNGGISLPLAFLIDLLNQILAILRL</sequence>
<accession>A0ABQ3XHU1</accession>
<feature type="chain" id="PRO_5045042006" description="ABC transporter substrate-binding protein" evidence="2">
    <location>
        <begin position="22"/>
        <end position="209"/>
    </location>
</feature>
<proteinExistence type="predicted"/>
<keyword evidence="4" id="KW-1185">Reference proteome</keyword>
<evidence type="ECO:0000256" key="2">
    <source>
        <dbReference type="SAM" id="SignalP"/>
    </source>
</evidence>
<evidence type="ECO:0008006" key="5">
    <source>
        <dbReference type="Google" id="ProtNLM"/>
    </source>
</evidence>
<dbReference type="RefSeq" id="WP_239145620.1">
    <property type="nucleotide sequence ID" value="NZ_BAAAQE010000019.1"/>
</dbReference>
<feature type="compositionally biased region" description="Low complexity" evidence="1">
    <location>
        <begin position="28"/>
        <end position="45"/>
    </location>
</feature>
<gene>
    <name evidence="3" type="ORF">Aco03nite_064760</name>
</gene>
<evidence type="ECO:0000256" key="1">
    <source>
        <dbReference type="SAM" id="MobiDB-lite"/>
    </source>
</evidence>
<organism evidence="3 4">
    <name type="scientific">Actinoplanes couchii</name>
    <dbReference type="NCBI Taxonomy" id="403638"/>
    <lineage>
        <taxon>Bacteria</taxon>
        <taxon>Bacillati</taxon>
        <taxon>Actinomycetota</taxon>
        <taxon>Actinomycetes</taxon>
        <taxon>Micromonosporales</taxon>
        <taxon>Micromonosporaceae</taxon>
        <taxon>Actinoplanes</taxon>
    </lineage>
</organism>
<name>A0ABQ3XHU1_9ACTN</name>
<dbReference type="Proteomes" id="UP000612282">
    <property type="component" value="Unassembled WGS sequence"/>
</dbReference>
<dbReference type="EMBL" id="BOMG01000080">
    <property type="protein sequence ID" value="GID58072.1"/>
    <property type="molecule type" value="Genomic_DNA"/>
</dbReference>
<evidence type="ECO:0000313" key="3">
    <source>
        <dbReference type="EMBL" id="GID58072.1"/>
    </source>
</evidence>
<comment type="caution">
    <text evidence="3">The sequence shown here is derived from an EMBL/GenBank/DDBJ whole genome shotgun (WGS) entry which is preliminary data.</text>
</comment>
<keyword evidence="2" id="KW-0732">Signal</keyword>
<feature type="signal peptide" evidence="2">
    <location>
        <begin position="1"/>
        <end position="21"/>
    </location>
</feature>
<feature type="region of interest" description="Disordered" evidence="1">
    <location>
        <begin position="28"/>
        <end position="52"/>
    </location>
</feature>